<name>A0AAN7QHD3_9MYRT</name>
<dbReference type="AlphaFoldDB" id="A0AAN7QHD3"/>
<comment type="caution">
    <text evidence="1">The sequence shown here is derived from an EMBL/GenBank/DDBJ whole genome shotgun (WGS) entry which is preliminary data.</text>
</comment>
<protein>
    <submittedName>
        <fullName evidence="1">Uncharacterized protein</fullName>
    </submittedName>
</protein>
<sequence length="77" mass="8802">MDGLPRRFCGLWQWISSGDFFRFSGRCLGFIRRRSGGGRTLGRQRLRIRDVAPHGLRWPVPNAAIERTSGGKPNYNI</sequence>
<dbReference type="Proteomes" id="UP001345219">
    <property type="component" value="Chromosome 3"/>
</dbReference>
<reference evidence="1 2" key="1">
    <citation type="journal article" date="2023" name="Hortic Res">
        <title>Pangenome of water caltrop reveals structural variations and asymmetric subgenome divergence after allopolyploidization.</title>
        <authorList>
            <person name="Zhang X."/>
            <person name="Chen Y."/>
            <person name="Wang L."/>
            <person name="Yuan Y."/>
            <person name="Fang M."/>
            <person name="Shi L."/>
            <person name="Lu R."/>
            <person name="Comes H.P."/>
            <person name="Ma Y."/>
            <person name="Chen Y."/>
            <person name="Huang G."/>
            <person name="Zhou Y."/>
            <person name="Zheng Z."/>
            <person name="Qiu Y."/>
        </authorList>
    </citation>
    <scope>NUCLEOTIDE SEQUENCE [LARGE SCALE GENOMIC DNA]</scope>
    <source>
        <tissue evidence="1">Roots</tissue>
    </source>
</reference>
<evidence type="ECO:0000313" key="2">
    <source>
        <dbReference type="Proteomes" id="UP001345219"/>
    </source>
</evidence>
<accession>A0AAN7QHD3</accession>
<dbReference type="EMBL" id="JAXIOK010000006">
    <property type="protein sequence ID" value="KAK4767764.1"/>
    <property type="molecule type" value="Genomic_DNA"/>
</dbReference>
<evidence type="ECO:0000313" key="1">
    <source>
        <dbReference type="EMBL" id="KAK4767764.1"/>
    </source>
</evidence>
<organism evidence="1 2">
    <name type="scientific">Trapa incisa</name>
    <dbReference type="NCBI Taxonomy" id="236973"/>
    <lineage>
        <taxon>Eukaryota</taxon>
        <taxon>Viridiplantae</taxon>
        <taxon>Streptophyta</taxon>
        <taxon>Embryophyta</taxon>
        <taxon>Tracheophyta</taxon>
        <taxon>Spermatophyta</taxon>
        <taxon>Magnoliopsida</taxon>
        <taxon>eudicotyledons</taxon>
        <taxon>Gunneridae</taxon>
        <taxon>Pentapetalae</taxon>
        <taxon>rosids</taxon>
        <taxon>malvids</taxon>
        <taxon>Myrtales</taxon>
        <taxon>Lythraceae</taxon>
        <taxon>Trapa</taxon>
    </lineage>
</organism>
<gene>
    <name evidence="1" type="ORF">SAY87_002905</name>
</gene>
<proteinExistence type="predicted"/>
<keyword evidence="2" id="KW-1185">Reference proteome</keyword>